<evidence type="ECO:0000313" key="5">
    <source>
        <dbReference type="Proteomes" id="UP000320333"/>
    </source>
</evidence>
<evidence type="ECO:0000256" key="2">
    <source>
        <dbReference type="ARBA" id="ARBA00022723"/>
    </source>
</evidence>
<keyword evidence="2" id="KW-0479">Metal-binding</keyword>
<dbReference type="EMBL" id="QEAP01000774">
    <property type="protein sequence ID" value="TPX57284.1"/>
    <property type="molecule type" value="Genomic_DNA"/>
</dbReference>
<gene>
    <name evidence="4" type="ORF">CcCBS67573_g09273</name>
</gene>
<dbReference type="OrthoDB" id="10559229at2759"/>
<evidence type="ECO:0000313" key="4">
    <source>
        <dbReference type="EMBL" id="TPX57284.1"/>
    </source>
</evidence>
<feature type="domain" description="DDE Tnp4" evidence="3">
    <location>
        <begin position="3"/>
        <end position="85"/>
    </location>
</feature>
<dbReference type="AlphaFoldDB" id="A0A507E055"/>
<organism evidence="4 5">
    <name type="scientific">Chytriomyces confervae</name>
    <dbReference type="NCBI Taxonomy" id="246404"/>
    <lineage>
        <taxon>Eukaryota</taxon>
        <taxon>Fungi</taxon>
        <taxon>Fungi incertae sedis</taxon>
        <taxon>Chytridiomycota</taxon>
        <taxon>Chytridiomycota incertae sedis</taxon>
        <taxon>Chytridiomycetes</taxon>
        <taxon>Chytridiales</taxon>
        <taxon>Chytriomycetaceae</taxon>
        <taxon>Chytriomyces</taxon>
    </lineage>
</organism>
<dbReference type="Proteomes" id="UP000320333">
    <property type="component" value="Unassembled WGS sequence"/>
</dbReference>
<dbReference type="InterPro" id="IPR027806">
    <property type="entry name" value="HARBI1_dom"/>
</dbReference>
<sequence>MAHQTFLRLIEPGERVAADQGYRGDPWLITKMSDTCAAGITHNCNLKQMGPHHETVNKRFKDFQILTSLFQSDRNGHSHIFKAVFQITQVKLCQQPLYRLQGKLQ</sequence>
<comment type="caution">
    <text evidence="4">The sequence shown here is derived from an EMBL/GenBank/DDBJ whole genome shotgun (WGS) entry which is preliminary data.</text>
</comment>
<name>A0A507E055_9FUNG</name>
<proteinExistence type="predicted"/>
<evidence type="ECO:0000259" key="3">
    <source>
        <dbReference type="Pfam" id="PF13359"/>
    </source>
</evidence>
<evidence type="ECO:0000256" key="1">
    <source>
        <dbReference type="ARBA" id="ARBA00001968"/>
    </source>
</evidence>
<dbReference type="GO" id="GO:0046872">
    <property type="term" value="F:metal ion binding"/>
    <property type="evidence" value="ECO:0007669"/>
    <property type="project" value="UniProtKB-KW"/>
</dbReference>
<dbReference type="Pfam" id="PF13359">
    <property type="entry name" value="DDE_Tnp_4"/>
    <property type="match status" value="1"/>
</dbReference>
<comment type="cofactor">
    <cofactor evidence="1">
        <name>a divalent metal cation</name>
        <dbReference type="ChEBI" id="CHEBI:60240"/>
    </cofactor>
</comment>
<reference evidence="4 5" key="1">
    <citation type="journal article" date="2019" name="Sci. Rep.">
        <title>Comparative genomics of chytrid fungi reveal insights into the obligate biotrophic and pathogenic lifestyle of Synchytrium endobioticum.</title>
        <authorList>
            <person name="van de Vossenberg B.T.L.H."/>
            <person name="Warris S."/>
            <person name="Nguyen H.D.T."/>
            <person name="van Gent-Pelzer M.P.E."/>
            <person name="Joly D.L."/>
            <person name="van de Geest H.C."/>
            <person name="Bonants P.J.M."/>
            <person name="Smith D.S."/>
            <person name="Levesque C.A."/>
            <person name="van der Lee T.A.J."/>
        </authorList>
    </citation>
    <scope>NUCLEOTIDE SEQUENCE [LARGE SCALE GENOMIC DNA]</scope>
    <source>
        <strain evidence="4 5">CBS 675.73</strain>
    </source>
</reference>
<protein>
    <recommendedName>
        <fullName evidence="3">DDE Tnp4 domain-containing protein</fullName>
    </recommendedName>
</protein>
<accession>A0A507E055</accession>
<keyword evidence="5" id="KW-1185">Reference proteome</keyword>